<gene>
    <name evidence="2" type="ORF">RchiOBHm_Chr3g0464171</name>
</gene>
<dbReference type="EMBL" id="PDCK01000041">
    <property type="protein sequence ID" value="PRQ43045.1"/>
    <property type="molecule type" value="Genomic_DNA"/>
</dbReference>
<feature type="region of interest" description="Disordered" evidence="1">
    <location>
        <begin position="172"/>
        <end position="201"/>
    </location>
</feature>
<accession>A0A2P6R9F3</accession>
<proteinExistence type="predicted"/>
<dbReference type="AlphaFoldDB" id="A0A2P6R9F3"/>
<protein>
    <submittedName>
        <fullName evidence="2">Uncharacterized protein</fullName>
    </submittedName>
</protein>
<evidence type="ECO:0000256" key="1">
    <source>
        <dbReference type="SAM" id="MobiDB-lite"/>
    </source>
</evidence>
<sequence length="252" mass="27874">MFKLFPLEAFEIINTTFSKGEEMAPRVEVSDITIPPWSINLVGLGDDCRFNHIDIPQCITYSYVSVSPHVKAVSAETAGTLLSQIAGLTSIATEQSLKARDEILRLKREKDVALRGKDEEILQLRKELEIALMNSGANSLADGKNHMNCGNGHNKNVQEKHVVGKQDLRVTGFSPFTDTEGDTSSEGKTTDVMSDSSSDDDWGVSNRERVFGWLPTNVVGWKVATRERDDTSDPPTTDRIPAPHTTDRKLVM</sequence>
<keyword evidence="3" id="KW-1185">Reference proteome</keyword>
<comment type="caution">
    <text evidence="2">The sequence shown here is derived from an EMBL/GenBank/DDBJ whole genome shotgun (WGS) entry which is preliminary data.</text>
</comment>
<dbReference type="Gramene" id="PRQ43045">
    <property type="protein sequence ID" value="PRQ43045"/>
    <property type="gene ID" value="RchiOBHm_Chr3g0464171"/>
</dbReference>
<feature type="compositionally biased region" description="Polar residues" evidence="1">
    <location>
        <begin position="174"/>
        <end position="193"/>
    </location>
</feature>
<reference evidence="2 3" key="1">
    <citation type="journal article" date="2018" name="Nat. Genet.">
        <title>The Rosa genome provides new insights in the design of modern roses.</title>
        <authorList>
            <person name="Bendahmane M."/>
        </authorList>
    </citation>
    <scope>NUCLEOTIDE SEQUENCE [LARGE SCALE GENOMIC DNA]</scope>
    <source>
        <strain evidence="3">cv. Old Blush</strain>
    </source>
</reference>
<name>A0A2P6R9F3_ROSCH</name>
<organism evidence="2 3">
    <name type="scientific">Rosa chinensis</name>
    <name type="common">China rose</name>
    <dbReference type="NCBI Taxonomy" id="74649"/>
    <lineage>
        <taxon>Eukaryota</taxon>
        <taxon>Viridiplantae</taxon>
        <taxon>Streptophyta</taxon>
        <taxon>Embryophyta</taxon>
        <taxon>Tracheophyta</taxon>
        <taxon>Spermatophyta</taxon>
        <taxon>Magnoliopsida</taxon>
        <taxon>eudicotyledons</taxon>
        <taxon>Gunneridae</taxon>
        <taxon>Pentapetalae</taxon>
        <taxon>rosids</taxon>
        <taxon>fabids</taxon>
        <taxon>Rosales</taxon>
        <taxon>Rosaceae</taxon>
        <taxon>Rosoideae</taxon>
        <taxon>Rosoideae incertae sedis</taxon>
        <taxon>Rosa</taxon>
    </lineage>
</organism>
<evidence type="ECO:0000313" key="2">
    <source>
        <dbReference type="EMBL" id="PRQ43045.1"/>
    </source>
</evidence>
<feature type="region of interest" description="Disordered" evidence="1">
    <location>
        <begin position="224"/>
        <end position="252"/>
    </location>
</feature>
<evidence type="ECO:0000313" key="3">
    <source>
        <dbReference type="Proteomes" id="UP000238479"/>
    </source>
</evidence>
<dbReference type="Proteomes" id="UP000238479">
    <property type="component" value="Chromosome 3"/>
</dbReference>